<dbReference type="SUPFAM" id="SSF48452">
    <property type="entry name" value="TPR-like"/>
    <property type="match status" value="1"/>
</dbReference>
<evidence type="ECO:0000256" key="4">
    <source>
        <dbReference type="ARBA" id="ARBA00023163"/>
    </source>
</evidence>
<dbReference type="InterPro" id="IPR016032">
    <property type="entry name" value="Sig_transdc_resp-reg_C-effctor"/>
</dbReference>
<comment type="similarity">
    <text evidence="1">Belongs to the AfsR/DnrI/RedD regulatory family.</text>
</comment>
<feature type="coiled-coil region" evidence="6">
    <location>
        <begin position="259"/>
        <end position="286"/>
    </location>
</feature>
<keyword evidence="6" id="KW-0175">Coiled coil</keyword>
<protein>
    <recommendedName>
        <fullName evidence="7">OmpR/PhoB-type domain-containing protein</fullName>
    </recommendedName>
</protein>
<keyword evidence="3 5" id="KW-0238">DNA-binding</keyword>
<feature type="domain" description="OmpR/PhoB-type" evidence="7">
    <location>
        <begin position="1"/>
        <end position="99"/>
    </location>
</feature>
<keyword evidence="4" id="KW-0804">Transcription</keyword>
<dbReference type="InterPro" id="IPR005158">
    <property type="entry name" value="BTAD"/>
</dbReference>
<dbReference type="PANTHER" id="PTHR35807">
    <property type="entry name" value="TRANSCRIPTIONAL REGULATOR REDD-RELATED"/>
    <property type="match status" value="1"/>
</dbReference>
<sequence>MGETVRLRILGPVDVYDETRGRKTTPNGTKQRALLSTLIVRQGQTLSMDRLIEELWGDVPPGNATNALQAHIARLRRLLGTAGGAADIVTDPPGYHLRLGPHETDVDEFHRLSGLAREITAEDPERALELFRRALGLWRGAAFEGCVTGSILAGEAALLEEQRLTSVEGMFDAHLRTGRHGEIVGELEEMTAAHPLRERFYDQLMVALYRCGRQSEAIGAYDRARRNLLRELGVEPGPALRGRMQAVLAHSPSLLPGGRDQLTQEIDQLRSRMNSLVQQQEALIRMVSQMSAAVGLSA</sequence>
<dbReference type="CDD" id="cd15831">
    <property type="entry name" value="BTAD"/>
    <property type="match status" value="1"/>
</dbReference>
<evidence type="ECO:0000256" key="6">
    <source>
        <dbReference type="SAM" id="Coils"/>
    </source>
</evidence>
<keyword evidence="9" id="KW-1185">Reference proteome</keyword>
<evidence type="ECO:0000313" key="8">
    <source>
        <dbReference type="EMBL" id="GGU32448.1"/>
    </source>
</evidence>
<organism evidence="8 9">
    <name type="scientific">Lentzea flava</name>
    <dbReference type="NCBI Taxonomy" id="103732"/>
    <lineage>
        <taxon>Bacteria</taxon>
        <taxon>Bacillati</taxon>
        <taxon>Actinomycetota</taxon>
        <taxon>Actinomycetes</taxon>
        <taxon>Pseudonocardiales</taxon>
        <taxon>Pseudonocardiaceae</taxon>
        <taxon>Lentzea</taxon>
    </lineage>
</organism>
<feature type="DNA-binding region" description="OmpR/PhoB-type" evidence="5">
    <location>
        <begin position="1"/>
        <end position="99"/>
    </location>
</feature>
<evidence type="ECO:0000259" key="7">
    <source>
        <dbReference type="PROSITE" id="PS51755"/>
    </source>
</evidence>
<gene>
    <name evidence="8" type="ORF">GCM10010178_25820</name>
</gene>
<dbReference type="Pfam" id="PF00486">
    <property type="entry name" value="Trans_reg_C"/>
    <property type="match status" value="1"/>
</dbReference>
<accession>A0ABQ2UGT6</accession>
<evidence type="ECO:0000256" key="1">
    <source>
        <dbReference type="ARBA" id="ARBA00005820"/>
    </source>
</evidence>
<dbReference type="PROSITE" id="PS51755">
    <property type="entry name" value="OMPR_PHOB"/>
    <property type="match status" value="1"/>
</dbReference>
<reference evidence="9" key="1">
    <citation type="journal article" date="2019" name="Int. J. Syst. Evol. Microbiol.">
        <title>The Global Catalogue of Microorganisms (GCM) 10K type strain sequencing project: providing services to taxonomists for standard genome sequencing and annotation.</title>
        <authorList>
            <consortium name="The Broad Institute Genomics Platform"/>
            <consortium name="The Broad Institute Genome Sequencing Center for Infectious Disease"/>
            <person name="Wu L."/>
            <person name="Ma J."/>
        </authorList>
    </citation>
    <scope>NUCLEOTIDE SEQUENCE [LARGE SCALE GENOMIC DNA]</scope>
    <source>
        <strain evidence="9">JCM 3296</strain>
    </source>
</reference>
<name>A0ABQ2UGT6_9PSEU</name>
<evidence type="ECO:0000256" key="3">
    <source>
        <dbReference type="ARBA" id="ARBA00023125"/>
    </source>
</evidence>
<keyword evidence="2" id="KW-0805">Transcription regulation</keyword>
<comment type="caution">
    <text evidence="8">The sequence shown here is derived from an EMBL/GenBank/DDBJ whole genome shotgun (WGS) entry which is preliminary data.</text>
</comment>
<dbReference type="EMBL" id="BMRE01000008">
    <property type="protein sequence ID" value="GGU32448.1"/>
    <property type="molecule type" value="Genomic_DNA"/>
</dbReference>
<dbReference type="SMART" id="SM01043">
    <property type="entry name" value="BTAD"/>
    <property type="match status" value="1"/>
</dbReference>
<dbReference type="Proteomes" id="UP000649573">
    <property type="component" value="Unassembled WGS sequence"/>
</dbReference>
<evidence type="ECO:0000256" key="2">
    <source>
        <dbReference type="ARBA" id="ARBA00023015"/>
    </source>
</evidence>
<dbReference type="Pfam" id="PF03704">
    <property type="entry name" value="BTAD"/>
    <property type="match status" value="1"/>
</dbReference>
<dbReference type="Gene3D" id="1.25.40.10">
    <property type="entry name" value="Tetratricopeptide repeat domain"/>
    <property type="match status" value="1"/>
</dbReference>
<proteinExistence type="inferred from homology"/>
<evidence type="ECO:0000313" key="9">
    <source>
        <dbReference type="Proteomes" id="UP000649573"/>
    </source>
</evidence>
<dbReference type="InterPro" id="IPR011990">
    <property type="entry name" value="TPR-like_helical_dom_sf"/>
</dbReference>
<dbReference type="Gene3D" id="1.10.10.10">
    <property type="entry name" value="Winged helix-like DNA-binding domain superfamily/Winged helix DNA-binding domain"/>
    <property type="match status" value="1"/>
</dbReference>
<dbReference type="SMART" id="SM00862">
    <property type="entry name" value="Trans_reg_C"/>
    <property type="match status" value="1"/>
</dbReference>
<evidence type="ECO:0000256" key="5">
    <source>
        <dbReference type="PROSITE-ProRule" id="PRU01091"/>
    </source>
</evidence>
<dbReference type="InterPro" id="IPR036388">
    <property type="entry name" value="WH-like_DNA-bd_sf"/>
</dbReference>
<dbReference type="InterPro" id="IPR001867">
    <property type="entry name" value="OmpR/PhoB-type_DNA-bd"/>
</dbReference>
<dbReference type="InterPro" id="IPR051677">
    <property type="entry name" value="AfsR-DnrI-RedD_regulator"/>
</dbReference>
<dbReference type="PANTHER" id="PTHR35807:SF1">
    <property type="entry name" value="TRANSCRIPTIONAL REGULATOR REDD"/>
    <property type="match status" value="1"/>
</dbReference>
<dbReference type="SUPFAM" id="SSF46894">
    <property type="entry name" value="C-terminal effector domain of the bipartite response regulators"/>
    <property type="match status" value="1"/>
</dbReference>